<proteinExistence type="predicted"/>
<dbReference type="Proteomes" id="UP001155128">
    <property type="component" value="Unassembled WGS sequence"/>
</dbReference>
<name>A0A9X2EFI6_9SPHN</name>
<dbReference type="AlphaFoldDB" id="A0A9X2EFI6"/>
<comment type="caution">
    <text evidence="1">The sequence shown here is derived from an EMBL/GenBank/DDBJ whole genome shotgun (WGS) entry which is preliminary data.</text>
</comment>
<sequence length="135" mass="14851">MLATDAASVDVVDIGFEFSALSRGSIEGLQQLQGFRSLFIVTAAEPDIIKLEILDLSVLLLSHNYLLTSALVRHPNCLGLAIKDYFELPTPEKLGGDKCLKGPWSVAFRFLQFQKTGGVYRKGLRGIIERSEPAK</sequence>
<keyword evidence="2" id="KW-1185">Reference proteome</keyword>
<protein>
    <submittedName>
        <fullName evidence="1">Uncharacterized protein</fullName>
    </submittedName>
</protein>
<gene>
    <name evidence="1" type="ORF">NDO55_02090</name>
</gene>
<evidence type="ECO:0000313" key="1">
    <source>
        <dbReference type="EMBL" id="MCM8556610.1"/>
    </source>
</evidence>
<accession>A0A9X2EFI6</accession>
<organism evidence="1 2">
    <name type="scientific">Sphingomicrobium sediminis</name>
    <dbReference type="NCBI Taxonomy" id="2950949"/>
    <lineage>
        <taxon>Bacteria</taxon>
        <taxon>Pseudomonadati</taxon>
        <taxon>Pseudomonadota</taxon>
        <taxon>Alphaproteobacteria</taxon>
        <taxon>Sphingomonadales</taxon>
        <taxon>Sphingomonadaceae</taxon>
        <taxon>Sphingomicrobium</taxon>
    </lineage>
</organism>
<reference evidence="1" key="1">
    <citation type="submission" date="2022-06" db="EMBL/GenBank/DDBJ databases">
        <title>Sphingomicrobium sedimins sp. nov., a marine bacterium isolated from tidal flat.</title>
        <authorList>
            <person name="Kim C.-H."/>
            <person name="Yoo Y."/>
            <person name="Kim J.-J."/>
        </authorList>
    </citation>
    <scope>NUCLEOTIDE SEQUENCE</scope>
    <source>
        <strain evidence="1">GRR-S6-50</strain>
    </source>
</reference>
<evidence type="ECO:0000313" key="2">
    <source>
        <dbReference type="Proteomes" id="UP001155128"/>
    </source>
</evidence>
<dbReference type="EMBL" id="JAMSHT010000001">
    <property type="protein sequence ID" value="MCM8556610.1"/>
    <property type="molecule type" value="Genomic_DNA"/>
</dbReference>
<dbReference type="RefSeq" id="WP_252111965.1">
    <property type="nucleotide sequence ID" value="NZ_JAMSHT010000001.1"/>
</dbReference>